<dbReference type="NCBIfam" id="TIGR03127">
    <property type="entry name" value="RuMP_HxlB"/>
    <property type="match status" value="1"/>
</dbReference>
<keyword evidence="4" id="KW-1185">Reference proteome</keyword>
<gene>
    <name evidence="3" type="primary">hxlB</name>
    <name evidence="3" type="ORF">HGK34_06645</name>
</gene>
<accession>A0ABS1LIA1</accession>
<evidence type="ECO:0000256" key="1">
    <source>
        <dbReference type="ARBA" id="ARBA00009235"/>
    </source>
</evidence>
<protein>
    <submittedName>
        <fullName evidence="3">6-phospho-3-hexuloisomerase</fullName>
    </submittedName>
</protein>
<dbReference type="CDD" id="cd05005">
    <property type="entry name" value="SIS_PHI"/>
    <property type="match status" value="1"/>
</dbReference>
<dbReference type="Pfam" id="PF01380">
    <property type="entry name" value="SIS"/>
    <property type="match status" value="1"/>
</dbReference>
<feature type="domain" description="SIS" evidence="2">
    <location>
        <begin position="37"/>
        <end position="178"/>
    </location>
</feature>
<dbReference type="InterPro" id="IPR001347">
    <property type="entry name" value="SIS_dom"/>
</dbReference>
<dbReference type="PANTHER" id="PTHR43443">
    <property type="entry name" value="3-HEXULOSE-6-PHOSPHATE ISOMERASE"/>
    <property type="match status" value="1"/>
</dbReference>
<evidence type="ECO:0000313" key="3">
    <source>
        <dbReference type="EMBL" id="MBL0885956.1"/>
    </source>
</evidence>
<evidence type="ECO:0000259" key="2">
    <source>
        <dbReference type="PROSITE" id="PS51464"/>
    </source>
</evidence>
<dbReference type="Gene3D" id="3.40.50.10490">
    <property type="entry name" value="Glucose-6-phosphate isomerase like protein, domain 1"/>
    <property type="match status" value="1"/>
</dbReference>
<reference evidence="3 4" key="1">
    <citation type="journal article" date="2021" name="Arch. Microbiol.">
        <title>Myceligenerans indicum sp. nov., an actinobacterium isolated from mangrove sediment of Sundarbans, India.</title>
        <authorList>
            <person name="Asha K."/>
            <person name="Bhadury P."/>
        </authorList>
    </citation>
    <scope>NUCLEOTIDE SEQUENCE [LARGE SCALE GENOMIC DNA]</scope>
    <source>
        <strain evidence="3 4">I2</strain>
    </source>
</reference>
<dbReference type="RefSeq" id="WP_201845800.1">
    <property type="nucleotide sequence ID" value="NZ_JABBYC010000007.1"/>
</dbReference>
<dbReference type="EMBL" id="JABBYC010000007">
    <property type="protein sequence ID" value="MBL0885956.1"/>
    <property type="molecule type" value="Genomic_DNA"/>
</dbReference>
<comment type="similarity">
    <text evidence="1">Belongs to the SIS family. PHI subfamily.</text>
</comment>
<dbReference type="PANTHER" id="PTHR43443:SF1">
    <property type="entry name" value="3-HEXULOSE-6-PHOSPHATE ISOMERASE"/>
    <property type="match status" value="1"/>
</dbReference>
<dbReference type="InterPro" id="IPR017552">
    <property type="entry name" value="PHI/rmpB"/>
</dbReference>
<dbReference type="SUPFAM" id="SSF53697">
    <property type="entry name" value="SIS domain"/>
    <property type="match status" value="1"/>
</dbReference>
<dbReference type="PROSITE" id="PS51464">
    <property type="entry name" value="SIS"/>
    <property type="match status" value="1"/>
</dbReference>
<evidence type="ECO:0000313" key="4">
    <source>
        <dbReference type="Proteomes" id="UP000675409"/>
    </source>
</evidence>
<dbReference type="Proteomes" id="UP000675409">
    <property type="component" value="Unassembled WGS sequence"/>
</dbReference>
<comment type="caution">
    <text evidence="3">The sequence shown here is derived from an EMBL/GenBank/DDBJ whole genome shotgun (WGS) entry which is preliminary data.</text>
</comment>
<dbReference type="InterPro" id="IPR046348">
    <property type="entry name" value="SIS_dom_sf"/>
</dbReference>
<sequence>MNATRTGVADALGIVADENVELIQRLRALGDAPMDGLASRMESARRVFVHGAGRSGLALRMVAMRLMHLGLKVHVVGEVTAPAIGRGDLLLVASGSGRTPGVVRAAETATDVGAQVAALTTAADSPLARLSSVVVLPAAHKTDRTATASVQYAGSLFEQGVLLVGDALFHLLWQRGGQTADGLWHRHANLE</sequence>
<organism evidence="3 4">
    <name type="scientific">Myceligenerans indicum</name>
    <dbReference type="NCBI Taxonomy" id="2593663"/>
    <lineage>
        <taxon>Bacteria</taxon>
        <taxon>Bacillati</taxon>
        <taxon>Actinomycetota</taxon>
        <taxon>Actinomycetes</taxon>
        <taxon>Micrococcales</taxon>
        <taxon>Promicromonosporaceae</taxon>
        <taxon>Myceligenerans</taxon>
    </lineage>
</organism>
<name>A0ABS1LIA1_9MICO</name>
<proteinExistence type="inferred from homology"/>